<accession>A0A3E1YEG6</accession>
<name>A0A3E1YEG6_9BACT</name>
<dbReference type="Gene3D" id="1.20.120.330">
    <property type="entry name" value="Nucleotidyltransferases domain 2"/>
    <property type="match status" value="1"/>
</dbReference>
<keyword evidence="2" id="KW-1185">Reference proteome</keyword>
<comment type="caution">
    <text evidence="1">The sequence shown here is derived from an EMBL/GenBank/DDBJ whole genome shotgun (WGS) entry which is preliminary data.</text>
</comment>
<dbReference type="Proteomes" id="UP000260644">
    <property type="component" value="Unassembled WGS sequence"/>
</dbReference>
<evidence type="ECO:0008006" key="3">
    <source>
        <dbReference type="Google" id="ProtNLM"/>
    </source>
</evidence>
<dbReference type="AlphaFoldDB" id="A0A3E1YEG6"/>
<sequence length="141" mass="16900">MSCLKIKSEINFNAARHLQMKYYYPSVVHCAYYSCIQLMRHVLIFNIGLSDRQMEEDRKEYYPSLGVHQYLIERLTLELQNGDCDWKKFHNEIEELRKLRTRSDYQDKVISENNSQRSIILCYSIINCLKTFFIQDSVKSI</sequence>
<evidence type="ECO:0000313" key="2">
    <source>
        <dbReference type="Proteomes" id="UP000260644"/>
    </source>
</evidence>
<gene>
    <name evidence="1" type="ORF">DVR12_06620</name>
</gene>
<evidence type="ECO:0000313" key="1">
    <source>
        <dbReference type="EMBL" id="RFS24859.1"/>
    </source>
</evidence>
<proteinExistence type="predicted"/>
<dbReference type="EMBL" id="QPMM01000002">
    <property type="protein sequence ID" value="RFS24859.1"/>
    <property type="molecule type" value="Genomic_DNA"/>
</dbReference>
<protein>
    <recommendedName>
        <fullName evidence="3">HEPN domain-containing protein</fullName>
    </recommendedName>
</protein>
<reference evidence="1 2" key="1">
    <citation type="submission" date="2018-07" db="EMBL/GenBank/DDBJ databases">
        <title>Chitinophaga K2CV101002-2 sp. nov., isolated from a monsoon evergreen broad-leaved forest soil.</title>
        <authorList>
            <person name="Lv Y."/>
        </authorList>
    </citation>
    <scope>NUCLEOTIDE SEQUENCE [LARGE SCALE GENOMIC DNA]</scope>
    <source>
        <strain evidence="1 2">GDMCC 1.1288</strain>
    </source>
</reference>
<organism evidence="1 2">
    <name type="scientific">Chitinophaga silvatica</name>
    <dbReference type="NCBI Taxonomy" id="2282649"/>
    <lineage>
        <taxon>Bacteria</taxon>
        <taxon>Pseudomonadati</taxon>
        <taxon>Bacteroidota</taxon>
        <taxon>Chitinophagia</taxon>
        <taxon>Chitinophagales</taxon>
        <taxon>Chitinophagaceae</taxon>
        <taxon>Chitinophaga</taxon>
    </lineage>
</organism>